<evidence type="ECO:0000313" key="1">
    <source>
        <dbReference type="EMBL" id="MCX7569459.1"/>
    </source>
</evidence>
<dbReference type="InterPro" id="IPR035924">
    <property type="entry name" value="FlaG-like_sf"/>
</dbReference>
<dbReference type="Pfam" id="PF03646">
    <property type="entry name" value="FlaG"/>
    <property type="match status" value="1"/>
</dbReference>
<dbReference type="InterPro" id="IPR005186">
    <property type="entry name" value="FlaG"/>
</dbReference>
<dbReference type="RefSeq" id="WP_267150701.1">
    <property type="nucleotide sequence ID" value="NZ_JAPMLT010000002.1"/>
</dbReference>
<accession>A0ABT3WXQ6</accession>
<reference evidence="1 2" key="1">
    <citation type="submission" date="2022-11" db="EMBL/GenBank/DDBJ databases">
        <title>Study of microbial diversity in lake waters.</title>
        <authorList>
            <person name="Zhang J."/>
        </authorList>
    </citation>
    <scope>NUCLEOTIDE SEQUENCE [LARGE SCALE GENOMIC DNA]</scope>
    <source>
        <strain evidence="1 2">DT12</strain>
    </source>
</reference>
<dbReference type="EMBL" id="JAPMLT010000002">
    <property type="protein sequence ID" value="MCX7569459.1"/>
    <property type="molecule type" value="Genomic_DNA"/>
</dbReference>
<keyword evidence="1" id="KW-0282">Flagellum</keyword>
<dbReference type="Proteomes" id="UP001208017">
    <property type="component" value="Unassembled WGS sequence"/>
</dbReference>
<organism evidence="1 2">
    <name type="scientific">Tumebacillus lacus</name>
    <dbReference type="NCBI Taxonomy" id="2995335"/>
    <lineage>
        <taxon>Bacteria</taxon>
        <taxon>Bacillati</taxon>
        <taxon>Bacillota</taxon>
        <taxon>Bacilli</taxon>
        <taxon>Bacillales</taxon>
        <taxon>Alicyclobacillaceae</taxon>
        <taxon>Tumebacillus</taxon>
    </lineage>
</organism>
<name>A0ABT3WXQ6_9BACL</name>
<keyword evidence="2" id="KW-1185">Reference proteome</keyword>
<comment type="caution">
    <text evidence="1">The sequence shown here is derived from an EMBL/GenBank/DDBJ whole genome shotgun (WGS) entry which is preliminary data.</text>
</comment>
<proteinExistence type="predicted"/>
<keyword evidence="1" id="KW-0969">Cilium</keyword>
<evidence type="ECO:0000313" key="2">
    <source>
        <dbReference type="Proteomes" id="UP001208017"/>
    </source>
</evidence>
<gene>
    <name evidence="1" type="ORF">OS242_05755</name>
</gene>
<dbReference type="Gene3D" id="3.30.160.170">
    <property type="entry name" value="FlaG-like"/>
    <property type="match status" value="1"/>
</dbReference>
<sequence>MQILRETGMTMAPESAAVMIGMREAGFVPAFQADRAVPSYTTESVEQSIDNVQRQLNLMKETNVHMEYDKDIHRVLVKYTNTAGEVVRQIPTEKFVEFEKAFVKTLGLLFDLKI</sequence>
<dbReference type="SUPFAM" id="SSF160214">
    <property type="entry name" value="FlaG-like"/>
    <property type="match status" value="1"/>
</dbReference>
<keyword evidence="1" id="KW-0966">Cell projection</keyword>
<protein>
    <submittedName>
        <fullName evidence="1">Flagellar protein FlaG</fullName>
    </submittedName>
</protein>